<proteinExistence type="predicted"/>
<sequence length="290" mass="31507">MRRVLMSLGIVVIMGALAASALFVVRSRGEEGREVVVLATTTSVQDSGLLDVLVPLFEQRSGYRLKPVAVGTGAALAMAERGEADVVLVHAPEAEREFMARGYGAERLLVMHNDFVVVGPPDDPAGIRGLSSALDALRKIAAAEVTWVSRDDGSGTDQLEKRLWREGGLSPKEARWYITSGQGMSATLTLADQKRAYTLSDRGTFLAYRDRVDLDVLVQGDPLLLNLYHVITVNPARFPEGQINAEGGRAFAQFLLSPEVQQVIAEFGREQFGQPLFVPDAGKTEEQLGR</sequence>
<dbReference type="AlphaFoldDB" id="A0A7C2W864"/>
<feature type="domain" description="PBP" evidence="1">
    <location>
        <begin position="32"/>
        <end position="259"/>
    </location>
</feature>
<accession>A0A7C2W864</accession>
<dbReference type="SUPFAM" id="SSF53850">
    <property type="entry name" value="Periplasmic binding protein-like II"/>
    <property type="match status" value="1"/>
</dbReference>
<dbReference type="InterPro" id="IPR024370">
    <property type="entry name" value="PBP_domain"/>
</dbReference>
<comment type="caution">
    <text evidence="2">The sequence shown here is derived from an EMBL/GenBank/DDBJ whole genome shotgun (WGS) entry which is preliminary data.</text>
</comment>
<gene>
    <name evidence="2" type="ORF">ENP13_04610</name>
</gene>
<reference evidence="2" key="1">
    <citation type="journal article" date="2020" name="mSystems">
        <title>Genome- and Community-Level Interaction Insights into Carbon Utilization and Element Cycling Functions of Hydrothermarchaeota in Hydrothermal Sediment.</title>
        <authorList>
            <person name="Zhou Z."/>
            <person name="Liu Y."/>
            <person name="Xu W."/>
            <person name="Pan J."/>
            <person name="Luo Z.H."/>
            <person name="Li M."/>
        </authorList>
    </citation>
    <scope>NUCLEOTIDE SEQUENCE [LARGE SCALE GENOMIC DNA]</scope>
    <source>
        <strain evidence="2">SpSt-192</strain>
    </source>
</reference>
<dbReference type="PANTHER" id="PTHR37945">
    <property type="entry name" value="EXTRACELLULAR TUNGSTATE BINDING PROTEIN"/>
    <property type="match status" value="1"/>
</dbReference>
<dbReference type="InterPro" id="IPR052738">
    <property type="entry name" value="ABC-Tungstate_binding"/>
</dbReference>
<evidence type="ECO:0000313" key="2">
    <source>
        <dbReference type="EMBL" id="HEX70509.1"/>
    </source>
</evidence>
<protein>
    <submittedName>
        <fullName evidence="2">Tungsten ABC transporter substrate-binding protein</fullName>
    </submittedName>
</protein>
<dbReference type="EMBL" id="DSID01000359">
    <property type="protein sequence ID" value="HEX70509.1"/>
    <property type="molecule type" value="Genomic_DNA"/>
</dbReference>
<organism evidence="2">
    <name type="scientific">Thermorudis sp</name>
    <dbReference type="NCBI Taxonomy" id="1969470"/>
    <lineage>
        <taxon>Bacteria</taxon>
        <taxon>Pseudomonadati</taxon>
        <taxon>Thermomicrobiota</taxon>
        <taxon>Thermomicrobia</taxon>
        <taxon>Thermomicrobia incertae sedis</taxon>
        <taxon>Thermorudis</taxon>
    </lineage>
</organism>
<dbReference type="Gene3D" id="3.40.190.10">
    <property type="entry name" value="Periplasmic binding protein-like II"/>
    <property type="match status" value="2"/>
</dbReference>
<dbReference type="Pfam" id="PF12849">
    <property type="entry name" value="PBP_like_2"/>
    <property type="match status" value="1"/>
</dbReference>
<name>A0A7C2W864_9BACT</name>
<evidence type="ECO:0000259" key="1">
    <source>
        <dbReference type="Pfam" id="PF12849"/>
    </source>
</evidence>
<dbReference type="PANTHER" id="PTHR37945:SF1">
    <property type="entry name" value="EXTRACELLULAR TUNGSTATE BINDING PROTEIN"/>
    <property type="match status" value="1"/>
</dbReference>